<dbReference type="EMBL" id="LR796582">
    <property type="protein sequence ID" value="CAB4152427.1"/>
    <property type="molecule type" value="Genomic_DNA"/>
</dbReference>
<protein>
    <submittedName>
        <fullName evidence="2">Uncharacterized protein</fullName>
    </submittedName>
</protein>
<accession>A0A6J5N276</accession>
<evidence type="ECO:0000313" key="2">
    <source>
        <dbReference type="EMBL" id="CAB4152427.1"/>
    </source>
</evidence>
<name>A0A6J5N276_9CAUD</name>
<reference evidence="2" key="1">
    <citation type="submission" date="2020-04" db="EMBL/GenBank/DDBJ databases">
        <authorList>
            <person name="Chiriac C."/>
            <person name="Salcher M."/>
            <person name="Ghai R."/>
            <person name="Kavagutti S V."/>
        </authorList>
    </citation>
    <scope>NUCLEOTIDE SEQUENCE</scope>
</reference>
<organism evidence="2">
    <name type="scientific">uncultured Caudovirales phage</name>
    <dbReference type="NCBI Taxonomy" id="2100421"/>
    <lineage>
        <taxon>Viruses</taxon>
        <taxon>Duplodnaviria</taxon>
        <taxon>Heunggongvirae</taxon>
        <taxon>Uroviricota</taxon>
        <taxon>Caudoviricetes</taxon>
        <taxon>Peduoviridae</taxon>
        <taxon>Maltschvirus</taxon>
        <taxon>Maltschvirus maltsch</taxon>
    </lineage>
</organism>
<sequence length="706" mass="75538">MAFNPDAYLAKSTGGFDPDAYLANGQKELKSSAVETGIMQGLQGSTGGFLDEISGGFEAGGRAIGVKGLGGPLKDISLSEDSLPISRDELLAAYKEGRDKKREILKTQESERPALSIASNIAGGFASPVNKLTKGFSAAKTGLAMGGFYGLGNSEADSLSGMAIDTAKGAAIGGTIGKGFGVLADKVAPTSEKIAGKISTAIPKKNVDDLITSADNLGIKLTPGMLDDSGFVERLESSLAKSPSFMGQRLAGKLKTINEQLREKSASMIDEATNLSPFQVGEKFKSGVNAQVGEKLAPISQVFDEVAQSTKFIPISDRSRTAVIRNIQGLDTYKLTAGAGKPSQYVEMIGRIENADQVKTAMTMLNADIRAAQGAEKQVLIGIKNKLGNLEENSITRAAIAKAREAGMRESTGKKIGSEIVKDLQEARKNYRGLSEDLQGLAENARVKTQKGPSAFIDAVDEIPSERIQDKFFNPENLRSLNNLKEKFPEQFNLLKSGKLREIGDSAIDNSVNGQGNLSTQKFLNEVRKLNPEVKSMLFNNPQAINDIENIQRSLPRNFNPSGTASEQSIQEAVYRNVKDIPQYLLYKGASTNLGRKIGDKVSLVTEDALRDVTSSAAKNLSAPSARVASEALAMKVPTEGPEKWASDGANKLNAHGELTPDEIESLKKTKQGKEILIKASDLDSKSKAMDNLVKKIRTSSNERGQ</sequence>
<feature type="region of interest" description="Disordered" evidence="1">
    <location>
        <begin position="640"/>
        <end position="659"/>
    </location>
</feature>
<gene>
    <name evidence="2" type="ORF">UFOVP610_11</name>
</gene>
<proteinExistence type="predicted"/>
<evidence type="ECO:0000256" key="1">
    <source>
        <dbReference type="SAM" id="MobiDB-lite"/>
    </source>
</evidence>